<accession>A0A382JWT9</accession>
<dbReference type="AlphaFoldDB" id="A0A382JWT9"/>
<proteinExistence type="predicted"/>
<feature type="non-terminal residue" evidence="1">
    <location>
        <position position="278"/>
    </location>
</feature>
<evidence type="ECO:0000313" key="1">
    <source>
        <dbReference type="EMBL" id="SVC15021.1"/>
    </source>
</evidence>
<protein>
    <submittedName>
        <fullName evidence="1">Uncharacterized protein</fullName>
    </submittedName>
</protein>
<gene>
    <name evidence="1" type="ORF">METZ01_LOCUS267875</name>
</gene>
<reference evidence="1" key="1">
    <citation type="submission" date="2018-05" db="EMBL/GenBank/DDBJ databases">
        <authorList>
            <person name="Lanie J.A."/>
            <person name="Ng W.-L."/>
            <person name="Kazmierczak K.M."/>
            <person name="Andrzejewski T.M."/>
            <person name="Davidsen T.M."/>
            <person name="Wayne K.J."/>
            <person name="Tettelin H."/>
            <person name="Glass J.I."/>
            <person name="Rusch D."/>
            <person name="Podicherti R."/>
            <person name="Tsui H.-C.T."/>
            <person name="Winkler M.E."/>
        </authorList>
    </citation>
    <scope>NUCLEOTIDE SEQUENCE</scope>
</reference>
<dbReference type="InterPro" id="IPR013785">
    <property type="entry name" value="Aldolase_TIM"/>
</dbReference>
<organism evidence="1">
    <name type="scientific">marine metagenome</name>
    <dbReference type="NCBI Taxonomy" id="408172"/>
    <lineage>
        <taxon>unclassified sequences</taxon>
        <taxon>metagenomes</taxon>
        <taxon>ecological metagenomes</taxon>
    </lineage>
</organism>
<dbReference type="SUPFAM" id="SSF51569">
    <property type="entry name" value="Aldolase"/>
    <property type="match status" value="1"/>
</dbReference>
<dbReference type="Gene3D" id="3.20.20.70">
    <property type="entry name" value="Aldolase class I"/>
    <property type="match status" value="1"/>
</dbReference>
<dbReference type="Pfam" id="PF06187">
    <property type="entry name" value="DUF993"/>
    <property type="match status" value="1"/>
</dbReference>
<dbReference type="InterPro" id="IPR009334">
    <property type="entry name" value="DUF993"/>
</dbReference>
<sequence>MSYTLTVPIGFGREPKIIAALSVPISNGVIDFDCFAEDLERTANYGIEPAVLMDTYQINHCTLDQQVRGLEVTRDVMAGRPFTAGVYVEDELTGDAPEDMISAYRKKIEMLEGQYGASPIIFQTEGLKEADSGTVIRVYNGMAEASRGGLKAFELSPVFAPNGWMFPENALVEILADDKWDGAKHSSLDPSKEWVLLQKIRKLGKRLYTGNDYDFASMIFYGSDALLGIATFIPDKFRELANALRDGDENAFFKLATQMEFLGRVAFQTPVPAYKHGA</sequence>
<dbReference type="EMBL" id="UINC01076141">
    <property type="protein sequence ID" value="SVC15021.1"/>
    <property type="molecule type" value="Genomic_DNA"/>
</dbReference>
<name>A0A382JWT9_9ZZZZ</name>